<dbReference type="AlphaFoldDB" id="A0A4Q7ZLD7"/>
<evidence type="ECO:0000313" key="3">
    <source>
        <dbReference type="EMBL" id="RZU51173.1"/>
    </source>
</evidence>
<dbReference type="EMBL" id="SHKY01000001">
    <property type="protein sequence ID" value="RZU51173.1"/>
    <property type="molecule type" value="Genomic_DNA"/>
</dbReference>
<protein>
    <submittedName>
        <fullName evidence="3">Anti-sigma regulatory factor (Ser/Thr protein kinase)</fullName>
    </submittedName>
</protein>
<dbReference type="Gene3D" id="3.30.565.10">
    <property type="entry name" value="Histidine kinase-like ATPase, C-terminal domain"/>
    <property type="match status" value="1"/>
</dbReference>
<dbReference type="InterPro" id="IPR003594">
    <property type="entry name" value="HATPase_dom"/>
</dbReference>
<evidence type="ECO:0000313" key="4">
    <source>
        <dbReference type="Proteomes" id="UP000292564"/>
    </source>
</evidence>
<keyword evidence="1" id="KW-0723">Serine/threonine-protein kinase</keyword>
<dbReference type="SUPFAM" id="SSF55874">
    <property type="entry name" value="ATPase domain of HSP90 chaperone/DNA topoisomerase II/histidine kinase"/>
    <property type="match status" value="1"/>
</dbReference>
<evidence type="ECO:0000256" key="1">
    <source>
        <dbReference type="ARBA" id="ARBA00022527"/>
    </source>
</evidence>
<dbReference type="CDD" id="cd16936">
    <property type="entry name" value="HATPase_RsbW-like"/>
    <property type="match status" value="1"/>
</dbReference>
<organism evidence="3 4">
    <name type="scientific">Krasilnikovia cinnamomea</name>
    <dbReference type="NCBI Taxonomy" id="349313"/>
    <lineage>
        <taxon>Bacteria</taxon>
        <taxon>Bacillati</taxon>
        <taxon>Actinomycetota</taxon>
        <taxon>Actinomycetes</taxon>
        <taxon>Micromonosporales</taxon>
        <taxon>Micromonosporaceae</taxon>
        <taxon>Krasilnikovia</taxon>
    </lineage>
</organism>
<sequence>MGNVECRSADEVERWIDSYPKDCLAMSELTAQLDLPLGVDAPAAARRVVTAVLTSWGFREEHWLEATQVVVSELVTNAVRHGGGAVAVSIETHQEQVTLAVADGSSVVPRRRDPDEAGGRGVAVIEALSSAWGVRDHQGGKQVWVQLRTYPGPLPAHPGTDRTDAA</sequence>
<name>A0A4Q7ZLD7_9ACTN</name>
<gene>
    <name evidence="3" type="ORF">EV385_2974</name>
</gene>
<evidence type="ECO:0000259" key="2">
    <source>
        <dbReference type="Pfam" id="PF13581"/>
    </source>
</evidence>
<dbReference type="PANTHER" id="PTHR35526:SF3">
    <property type="entry name" value="ANTI-SIGMA-F FACTOR RSBW"/>
    <property type="match status" value="1"/>
</dbReference>
<proteinExistence type="predicted"/>
<dbReference type="Pfam" id="PF13581">
    <property type="entry name" value="HATPase_c_2"/>
    <property type="match status" value="1"/>
</dbReference>
<comment type="caution">
    <text evidence="3">The sequence shown here is derived from an EMBL/GenBank/DDBJ whole genome shotgun (WGS) entry which is preliminary data.</text>
</comment>
<dbReference type="PANTHER" id="PTHR35526">
    <property type="entry name" value="ANTI-SIGMA-F FACTOR RSBW-RELATED"/>
    <property type="match status" value="1"/>
</dbReference>
<keyword evidence="1" id="KW-0418">Kinase</keyword>
<dbReference type="InterPro" id="IPR050267">
    <property type="entry name" value="Anti-sigma-factor_SerPK"/>
</dbReference>
<dbReference type="Proteomes" id="UP000292564">
    <property type="component" value="Unassembled WGS sequence"/>
</dbReference>
<dbReference type="InterPro" id="IPR036890">
    <property type="entry name" value="HATPase_C_sf"/>
</dbReference>
<keyword evidence="1" id="KW-0808">Transferase</keyword>
<accession>A0A4Q7ZLD7</accession>
<feature type="domain" description="Histidine kinase/HSP90-like ATPase" evidence="2">
    <location>
        <begin position="43"/>
        <end position="146"/>
    </location>
</feature>
<reference evidence="3 4" key="1">
    <citation type="submission" date="2019-02" db="EMBL/GenBank/DDBJ databases">
        <title>Sequencing the genomes of 1000 actinobacteria strains.</title>
        <authorList>
            <person name="Klenk H.-P."/>
        </authorList>
    </citation>
    <scope>NUCLEOTIDE SEQUENCE [LARGE SCALE GENOMIC DNA]</scope>
    <source>
        <strain evidence="3 4">DSM 45162</strain>
    </source>
</reference>
<keyword evidence="4" id="KW-1185">Reference proteome</keyword>
<dbReference type="GO" id="GO:0004674">
    <property type="term" value="F:protein serine/threonine kinase activity"/>
    <property type="evidence" value="ECO:0007669"/>
    <property type="project" value="UniProtKB-KW"/>
</dbReference>